<name>A0AAW2EQM8_9HYME</name>
<dbReference type="EMBL" id="JADYXP020000019">
    <property type="protein sequence ID" value="KAL0105098.1"/>
    <property type="molecule type" value="Genomic_DNA"/>
</dbReference>
<evidence type="ECO:0000313" key="2">
    <source>
        <dbReference type="Proteomes" id="UP001430953"/>
    </source>
</evidence>
<reference evidence="1 2" key="1">
    <citation type="submission" date="2023-03" db="EMBL/GenBank/DDBJ databases">
        <title>High recombination rates correlate with genetic variation in Cardiocondyla obscurior ants.</title>
        <authorList>
            <person name="Errbii M."/>
        </authorList>
    </citation>
    <scope>NUCLEOTIDE SEQUENCE [LARGE SCALE GENOMIC DNA]</scope>
    <source>
        <strain evidence="1">Alpha-2009</strain>
        <tissue evidence="1">Whole body</tissue>
    </source>
</reference>
<organism evidence="1 2">
    <name type="scientific">Cardiocondyla obscurior</name>
    <dbReference type="NCBI Taxonomy" id="286306"/>
    <lineage>
        <taxon>Eukaryota</taxon>
        <taxon>Metazoa</taxon>
        <taxon>Ecdysozoa</taxon>
        <taxon>Arthropoda</taxon>
        <taxon>Hexapoda</taxon>
        <taxon>Insecta</taxon>
        <taxon>Pterygota</taxon>
        <taxon>Neoptera</taxon>
        <taxon>Endopterygota</taxon>
        <taxon>Hymenoptera</taxon>
        <taxon>Apocrita</taxon>
        <taxon>Aculeata</taxon>
        <taxon>Formicoidea</taxon>
        <taxon>Formicidae</taxon>
        <taxon>Myrmicinae</taxon>
        <taxon>Cardiocondyla</taxon>
    </lineage>
</organism>
<evidence type="ECO:0000313" key="1">
    <source>
        <dbReference type="EMBL" id="KAL0105098.1"/>
    </source>
</evidence>
<sequence length="164" mass="19570">MEASSFFSLRRNFLRRWYLKRILIAFSFLSELIDGLFKEIYSRNILPLVDSLAYYARHVNNNGTKYDALPRSSRFYLPFTAKRPPGQDLFFFYFFIFRQANIAKGFPHSYLFFLVFIFMSTRFTKYTSVRVKKEKKKKKEKRAAEKAKTIGLPRGPLITREIFP</sequence>
<protein>
    <submittedName>
        <fullName evidence="1">Uncharacterized protein</fullName>
    </submittedName>
</protein>
<dbReference type="AlphaFoldDB" id="A0AAW2EQM8"/>
<gene>
    <name evidence="1" type="ORF">PUN28_016628</name>
</gene>
<keyword evidence="2" id="KW-1185">Reference proteome</keyword>
<dbReference type="Proteomes" id="UP001430953">
    <property type="component" value="Unassembled WGS sequence"/>
</dbReference>
<proteinExistence type="predicted"/>
<comment type="caution">
    <text evidence="1">The sequence shown here is derived from an EMBL/GenBank/DDBJ whole genome shotgun (WGS) entry which is preliminary data.</text>
</comment>
<accession>A0AAW2EQM8</accession>